<proteinExistence type="predicted"/>
<dbReference type="OrthoDB" id="4033880at2759"/>
<evidence type="ECO:0000256" key="2">
    <source>
        <dbReference type="SAM" id="MobiDB-lite"/>
    </source>
</evidence>
<feature type="coiled-coil region" evidence="1">
    <location>
        <begin position="266"/>
        <end position="293"/>
    </location>
</feature>
<evidence type="ECO:0000313" key="4">
    <source>
        <dbReference type="Proteomes" id="UP000095751"/>
    </source>
</evidence>
<feature type="region of interest" description="Disordered" evidence="2">
    <location>
        <begin position="572"/>
        <end position="617"/>
    </location>
</feature>
<evidence type="ECO:0000256" key="1">
    <source>
        <dbReference type="SAM" id="Coils"/>
    </source>
</evidence>
<protein>
    <submittedName>
        <fullName evidence="3">Uncharacterized protein</fullName>
    </submittedName>
</protein>
<keyword evidence="4" id="KW-1185">Reference proteome</keyword>
<feature type="region of interest" description="Disordered" evidence="2">
    <location>
        <begin position="530"/>
        <end position="557"/>
    </location>
</feature>
<dbReference type="PANTHER" id="PTHR20916:SF18">
    <property type="entry name" value="IPT_TIG DOMAIN-CONTAINING PROTEIN"/>
    <property type="match status" value="1"/>
</dbReference>
<feature type="compositionally biased region" description="Pro residues" evidence="2">
    <location>
        <begin position="603"/>
        <end position="617"/>
    </location>
</feature>
<reference evidence="3 4" key="1">
    <citation type="submission" date="2016-09" db="EMBL/GenBank/DDBJ databases">
        <title>Extensive genetic diversity and differential bi-allelic expression allows diatom success in the polar Southern Ocean.</title>
        <authorList>
            <consortium name="DOE Joint Genome Institute"/>
            <person name="Mock T."/>
            <person name="Otillar R.P."/>
            <person name="Strauss J."/>
            <person name="Dupont C."/>
            <person name="Frickenhaus S."/>
            <person name="Maumus F."/>
            <person name="Mcmullan M."/>
            <person name="Sanges R."/>
            <person name="Schmutz J."/>
            <person name="Toseland A."/>
            <person name="Valas R."/>
            <person name="Veluchamy A."/>
            <person name="Ward B.J."/>
            <person name="Allen A."/>
            <person name="Barry K."/>
            <person name="Falciatore A."/>
            <person name="Ferrante M."/>
            <person name="Fortunato A.E."/>
            <person name="Gloeckner G."/>
            <person name="Gruber A."/>
            <person name="Hipkin R."/>
            <person name="Janech M."/>
            <person name="Kroth P."/>
            <person name="Leese F."/>
            <person name="Lindquist E."/>
            <person name="Lyon B.R."/>
            <person name="Martin J."/>
            <person name="Mayer C."/>
            <person name="Parker M."/>
            <person name="Quesneville H."/>
            <person name="Raymond J."/>
            <person name="Uhlig C."/>
            <person name="Valentin K.U."/>
            <person name="Worden A.Z."/>
            <person name="Armbrust E.V."/>
            <person name="Bowler C."/>
            <person name="Green B."/>
            <person name="Moulton V."/>
            <person name="Van Oosterhout C."/>
            <person name="Grigoriev I."/>
        </authorList>
    </citation>
    <scope>NUCLEOTIDE SEQUENCE [LARGE SCALE GENOMIC DNA]</scope>
    <source>
        <strain evidence="3 4">CCMP1102</strain>
    </source>
</reference>
<dbReference type="Proteomes" id="UP000095751">
    <property type="component" value="Unassembled WGS sequence"/>
</dbReference>
<gene>
    <name evidence="3" type="ORF">FRACYDRAFT_243870</name>
</gene>
<evidence type="ECO:0000313" key="3">
    <source>
        <dbReference type="EMBL" id="OEU12617.1"/>
    </source>
</evidence>
<dbReference type="InParanoid" id="A0A1E7F3A1"/>
<dbReference type="SUPFAM" id="SSF48464">
    <property type="entry name" value="ENTH/VHS domain"/>
    <property type="match status" value="1"/>
</dbReference>
<sequence>MDFLDNVAAAVPAAISSTMAPVLTNAEKQLRPILFDEGIQVLSNFELNQVASLTYNDMTLDGIFELIGRVCSRPVDHTPLTIQKSLVTTKHVLIYGSEKTVNHAYGILDYIKALLEFNTILMTQKQGGAMSFFQSLQGGGVDKGGPIRDAAGEVVRLLSNINELRRIRTASASQDSLVPVGDDGIAFVTDDVRLHILKRKIAEEKHIRIQSNLKKSEGGWGAGYASANGKSVVGAAHGIEEMIKMANLQKKLNTFSDEDIKPPGYKTEEEIILEELKAEADAAKAEAAAAARNSRSNNNNNNAAGMFSYNSYNPTVAGPAAAVREVDLLDFGGSSSVQQYNSTINNSNSQMGGAATGNLLGGYGASPAVPNDPFSSTFSNNTTTNPNSLLDLIVAPATSTPALDPFAAMTAVPNQSINNNMNNMNNINNNPTMQTHMHNIHMPVPTPSGSDNIGMNSLSSGMTSMSFAAAGSSSSMPPSHNNKGPMMALNEDRFSALDALASITQPHNALDAKNAENRLLGFTTTASTLSSNQETNYSSAYNNNSNNNNNNNNNMMYSVSNNMIASGAGRVSKAYGDSGDTDEDNPWVMGGTTGSGQGLVPVGPEPSAPPPPPPPPN</sequence>
<dbReference type="AlphaFoldDB" id="A0A1E7F3A1"/>
<accession>A0A1E7F3A1</accession>
<dbReference type="PANTHER" id="PTHR20916">
    <property type="entry name" value="CYSTEINE AND GLYCINE-RICH PROTEIN 2 BINDING PROTEIN"/>
    <property type="match status" value="1"/>
</dbReference>
<dbReference type="EMBL" id="KV784364">
    <property type="protein sequence ID" value="OEU12617.1"/>
    <property type="molecule type" value="Genomic_DNA"/>
</dbReference>
<name>A0A1E7F3A1_9STRA</name>
<organism evidence="3 4">
    <name type="scientific">Fragilariopsis cylindrus CCMP1102</name>
    <dbReference type="NCBI Taxonomy" id="635003"/>
    <lineage>
        <taxon>Eukaryota</taxon>
        <taxon>Sar</taxon>
        <taxon>Stramenopiles</taxon>
        <taxon>Ochrophyta</taxon>
        <taxon>Bacillariophyta</taxon>
        <taxon>Bacillariophyceae</taxon>
        <taxon>Bacillariophycidae</taxon>
        <taxon>Bacillariales</taxon>
        <taxon>Bacillariaceae</taxon>
        <taxon>Fragilariopsis</taxon>
    </lineage>
</organism>
<dbReference type="Gene3D" id="1.25.40.90">
    <property type="match status" value="1"/>
</dbReference>
<dbReference type="InterPro" id="IPR008942">
    <property type="entry name" value="ENTH_VHS"/>
</dbReference>
<keyword evidence="1" id="KW-0175">Coiled coil</keyword>
<feature type="compositionally biased region" description="Low complexity" evidence="2">
    <location>
        <begin position="536"/>
        <end position="557"/>
    </location>
</feature>
<dbReference type="KEGG" id="fcy:FRACYDRAFT_243870"/>